<dbReference type="InterPro" id="IPR040501">
    <property type="entry name" value="TFA2_Winged_2"/>
</dbReference>
<organism evidence="3 4">
    <name type="scientific">Vanrija albida</name>
    <dbReference type="NCBI Taxonomy" id="181172"/>
    <lineage>
        <taxon>Eukaryota</taxon>
        <taxon>Fungi</taxon>
        <taxon>Dikarya</taxon>
        <taxon>Basidiomycota</taxon>
        <taxon>Agaricomycotina</taxon>
        <taxon>Tremellomycetes</taxon>
        <taxon>Trichosporonales</taxon>
        <taxon>Trichosporonaceae</taxon>
        <taxon>Vanrija</taxon>
    </lineage>
</organism>
<comment type="caution">
    <text evidence="3">The sequence shown here is derived from an EMBL/GenBank/DDBJ whole genome shotgun (WGS) entry which is preliminary data.</text>
</comment>
<proteinExistence type="predicted"/>
<protein>
    <recommendedName>
        <fullName evidence="2">TFA2 Winged helix domain-containing protein</fullName>
    </recommendedName>
</protein>
<dbReference type="InterPro" id="IPR016656">
    <property type="entry name" value="TFIIE-bsu"/>
</dbReference>
<feature type="domain" description="TFA2 Winged helix" evidence="2">
    <location>
        <begin position="111"/>
        <end position="198"/>
    </location>
</feature>
<feature type="region of interest" description="Disordered" evidence="1">
    <location>
        <begin position="1"/>
        <end position="43"/>
    </location>
</feature>
<name>A0ABR3PS19_9TREE</name>
<dbReference type="PANTHER" id="PTHR12716">
    <property type="entry name" value="TRANSCRIPTION INITIATION FACTOR IIE, BETA SUBUNIT"/>
    <property type="match status" value="1"/>
</dbReference>
<dbReference type="GeneID" id="95989924"/>
<keyword evidence="4" id="KW-1185">Reference proteome</keyword>
<evidence type="ECO:0000259" key="2">
    <source>
        <dbReference type="Pfam" id="PF18121"/>
    </source>
</evidence>
<evidence type="ECO:0000313" key="3">
    <source>
        <dbReference type="EMBL" id="KAL1405255.1"/>
    </source>
</evidence>
<dbReference type="Pfam" id="PF18121">
    <property type="entry name" value="TFA2_Winged_2"/>
    <property type="match status" value="1"/>
</dbReference>
<feature type="compositionally biased region" description="Basic residues" evidence="1">
    <location>
        <begin position="256"/>
        <end position="265"/>
    </location>
</feature>
<evidence type="ECO:0000256" key="1">
    <source>
        <dbReference type="SAM" id="MobiDB-lite"/>
    </source>
</evidence>
<dbReference type="PANTHER" id="PTHR12716:SF8">
    <property type="entry name" value="TRANSCRIPTION INITIATION FACTOR IIE SUBUNIT BETA"/>
    <property type="match status" value="1"/>
</dbReference>
<sequence>MSQLKRKSPYGTASPAAGSVKSEDVKRPRGLGGTPSGSHYNFNDPRTVVIELRDHLKDRITMNWQDAYFHVQEKSPGVDVSVVLEMLKKQERVKFNENNQVYTYEPEIVLRTQSDLRSHIRTHARPTSGITYKALREAFPGPELSTYMENLEKEGQILILRGLTGKFKDATLPALGRENVHGDRINGGGPERWRMVFWDELKERNRTVPRVEDEMIYAWADVKISETDDVVKLLEEQDLKASSVVPPPPKMDKTQEKKKKRGKRVLKITNTHMLAQGIDFSKDYEAPS</sequence>
<dbReference type="Proteomes" id="UP001565368">
    <property type="component" value="Unassembled WGS sequence"/>
</dbReference>
<feature type="region of interest" description="Disordered" evidence="1">
    <location>
        <begin position="241"/>
        <end position="265"/>
    </location>
</feature>
<evidence type="ECO:0000313" key="4">
    <source>
        <dbReference type="Proteomes" id="UP001565368"/>
    </source>
</evidence>
<dbReference type="EMBL" id="JBBXJM010000007">
    <property type="protein sequence ID" value="KAL1405255.1"/>
    <property type="molecule type" value="Genomic_DNA"/>
</dbReference>
<reference evidence="3 4" key="1">
    <citation type="submission" date="2023-08" db="EMBL/GenBank/DDBJ databases">
        <title>Annotated Genome Sequence of Vanrija albida AlHP1.</title>
        <authorList>
            <person name="Herzog R."/>
        </authorList>
    </citation>
    <scope>NUCLEOTIDE SEQUENCE [LARGE SCALE GENOMIC DNA]</scope>
    <source>
        <strain evidence="3 4">AlHP1</strain>
    </source>
</reference>
<accession>A0ABR3PS19</accession>
<gene>
    <name evidence="3" type="ORF">Q8F55_008881</name>
</gene>
<dbReference type="RefSeq" id="XP_069205199.1">
    <property type="nucleotide sequence ID" value="XM_069357262.1"/>
</dbReference>